<comment type="caution">
    <text evidence="7">The sequence shown here is derived from an EMBL/GenBank/DDBJ whole genome shotgun (WGS) entry which is preliminary data.</text>
</comment>
<evidence type="ECO:0000256" key="3">
    <source>
        <dbReference type="ARBA" id="ARBA00022840"/>
    </source>
</evidence>
<evidence type="ECO:0000313" key="7">
    <source>
        <dbReference type="EMBL" id="RUQ66336.1"/>
    </source>
</evidence>
<dbReference type="SMART" id="SM00382">
    <property type="entry name" value="AAA"/>
    <property type="match status" value="1"/>
</dbReference>
<keyword evidence="3 7" id="KW-0067">ATP-binding</keyword>
<dbReference type="PROSITE" id="PS50893">
    <property type="entry name" value="ABC_TRANSPORTER_2"/>
    <property type="match status" value="1"/>
</dbReference>
<protein>
    <submittedName>
        <fullName evidence="7">Heme ABC transporter ATP-binding protein</fullName>
    </submittedName>
</protein>
<evidence type="ECO:0000256" key="2">
    <source>
        <dbReference type="ARBA" id="ARBA00022741"/>
    </source>
</evidence>
<dbReference type="NCBIfam" id="NF010068">
    <property type="entry name" value="PRK13548.1"/>
    <property type="match status" value="1"/>
</dbReference>
<reference evidence="7 8" key="1">
    <citation type="submission" date="2018-12" db="EMBL/GenBank/DDBJ databases">
        <authorList>
            <person name="Yang Y."/>
        </authorList>
    </citation>
    <scope>NUCLEOTIDE SEQUENCE [LARGE SCALE GENOMIC DNA]</scope>
    <source>
        <strain evidence="7 8">GSF71</strain>
    </source>
</reference>
<keyword evidence="2" id="KW-0547">Nucleotide-binding</keyword>
<keyword evidence="4" id="KW-1278">Translocase</keyword>
<evidence type="ECO:0000256" key="1">
    <source>
        <dbReference type="ARBA" id="ARBA00022448"/>
    </source>
</evidence>
<dbReference type="EMBL" id="RZIJ01000021">
    <property type="protein sequence ID" value="RUQ66336.1"/>
    <property type="molecule type" value="Genomic_DNA"/>
</dbReference>
<dbReference type="PANTHER" id="PTHR42794">
    <property type="entry name" value="HEMIN IMPORT ATP-BINDING PROTEIN HMUV"/>
    <property type="match status" value="1"/>
</dbReference>
<dbReference type="GO" id="GO:0016887">
    <property type="term" value="F:ATP hydrolysis activity"/>
    <property type="evidence" value="ECO:0007669"/>
    <property type="project" value="InterPro"/>
</dbReference>
<dbReference type="OrthoDB" id="9810077at2"/>
<dbReference type="GO" id="GO:0005524">
    <property type="term" value="F:ATP binding"/>
    <property type="evidence" value="ECO:0007669"/>
    <property type="project" value="UniProtKB-KW"/>
</dbReference>
<dbReference type="PROSITE" id="PS00211">
    <property type="entry name" value="ABC_TRANSPORTER_1"/>
    <property type="match status" value="1"/>
</dbReference>
<proteinExistence type="predicted"/>
<organism evidence="7 8">
    <name type="scientific">Azospirillum doebereinerae</name>
    <dbReference type="NCBI Taxonomy" id="92933"/>
    <lineage>
        <taxon>Bacteria</taxon>
        <taxon>Pseudomonadati</taxon>
        <taxon>Pseudomonadota</taxon>
        <taxon>Alphaproteobacteria</taxon>
        <taxon>Rhodospirillales</taxon>
        <taxon>Azospirillaceae</taxon>
        <taxon>Azospirillum</taxon>
    </lineage>
</organism>
<dbReference type="Gene3D" id="3.40.50.300">
    <property type="entry name" value="P-loop containing nucleotide triphosphate hydrolases"/>
    <property type="match status" value="1"/>
</dbReference>
<dbReference type="CDD" id="cd03214">
    <property type="entry name" value="ABC_Iron-Siderophores_B12_Hemin"/>
    <property type="match status" value="1"/>
</dbReference>
<accession>A0A433J3H3</accession>
<dbReference type="InterPro" id="IPR003593">
    <property type="entry name" value="AAA+_ATPase"/>
</dbReference>
<sequence length="263" mass="27358">MTAMTAMIEARGIVVRHGRDPVLHGVDAAVRAGRVLAVLGPNGAGKSTLLGALAGDLRPAAGSLTFDGRPLAGWRPRDLARHRAVLPQNAVAAPDFLVEEVVALGRLPFARSAEALDDARAVADALRDAGAEALAGRLYGALSGGERQRVQWARLLAQIWSRTTRPGAVLLDEPTAAMDLAHQTALLREARALAGRGLAVAAVLHDVNAAALYADDALLLRDGRVVGSGPVAELLQPSPLTACFGVPVERLTRADGRPAFVVG</sequence>
<keyword evidence="8" id="KW-1185">Reference proteome</keyword>
<dbReference type="SUPFAM" id="SSF52540">
    <property type="entry name" value="P-loop containing nucleoside triphosphate hydrolases"/>
    <property type="match status" value="1"/>
</dbReference>
<comment type="function">
    <text evidence="5">Part of the ABC transporter complex HmuTUV involved in hemin import. Responsible for energy coupling to the transport system.</text>
</comment>
<feature type="domain" description="ABC transporter" evidence="6">
    <location>
        <begin position="8"/>
        <end position="247"/>
    </location>
</feature>
<evidence type="ECO:0000259" key="6">
    <source>
        <dbReference type="PROSITE" id="PS50893"/>
    </source>
</evidence>
<dbReference type="Proteomes" id="UP000280346">
    <property type="component" value="Unassembled WGS sequence"/>
</dbReference>
<dbReference type="AlphaFoldDB" id="A0A433J3H3"/>
<dbReference type="InterPro" id="IPR017871">
    <property type="entry name" value="ABC_transporter-like_CS"/>
</dbReference>
<evidence type="ECO:0000256" key="4">
    <source>
        <dbReference type="ARBA" id="ARBA00022967"/>
    </source>
</evidence>
<dbReference type="PANTHER" id="PTHR42794:SF1">
    <property type="entry name" value="HEMIN IMPORT ATP-BINDING PROTEIN HMUV"/>
    <property type="match status" value="1"/>
</dbReference>
<dbReference type="Pfam" id="PF00005">
    <property type="entry name" value="ABC_tran"/>
    <property type="match status" value="1"/>
</dbReference>
<dbReference type="InterPro" id="IPR003439">
    <property type="entry name" value="ABC_transporter-like_ATP-bd"/>
</dbReference>
<evidence type="ECO:0000256" key="5">
    <source>
        <dbReference type="ARBA" id="ARBA00037066"/>
    </source>
</evidence>
<evidence type="ECO:0000313" key="8">
    <source>
        <dbReference type="Proteomes" id="UP000280346"/>
    </source>
</evidence>
<keyword evidence="1" id="KW-0813">Transport</keyword>
<gene>
    <name evidence="7" type="ORF">EJ913_22735</name>
</gene>
<name>A0A433J3H3_9PROT</name>
<dbReference type="InterPro" id="IPR027417">
    <property type="entry name" value="P-loop_NTPase"/>
</dbReference>